<keyword evidence="2" id="KW-1003">Cell membrane</keyword>
<evidence type="ECO:0000256" key="3">
    <source>
        <dbReference type="ARBA" id="ARBA00022692"/>
    </source>
</evidence>
<organism evidence="7 8">
    <name type="scientific">Leptospira ilyithenensis</name>
    <dbReference type="NCBI Taxonomy" id="2484901"/>
    <lineage>
        <taxon>Bacteria</taxon>
        <taxon>Pseudomonadati</taxon>
        <taxon>Spirochaetota</taxon>
        <taxon>Spirochaetia</taxon>
        <taxon>Leptospirales</taxon>
        <taxon>Leptospiraceae</taxon>
        <taxon>Leptospira</taxon>
    </lineage>
</organism>
<keyword evidence="5 6" id="KW-0472">Membrane</keyword>
<keyword evidence="8" id="KW-1185">Reference proteome</keyword>
<evidence type="ECO:0000313" key="8">
    <source>
        <dbReference type="Proteomes" id="UP000298264"/>
    </source>
</evidence>
<evidence type="ECO:0000256" key="2">
    <source>
        <dbReference type="ARBA" id="ARBA00022475"/>
    </source>
</evidence>
<evidence type="ECO:0000256" key="4">
    <source>
        <dbReference type="ARBA" id="ARBA00022989"/>
    </source>
</evidence>
<feature type="transmembrane region" description="Helical" evidence="6">
    <location>
        <begin position="242"/>
        <end position="262"/>
    </location>
</feature>
<sequence length="283" mass="32973">MKRIHFFFKHLYDYDIHGLASEISFTFLLTLFPLLVVFVSLLGIAQDPKTINMLTDQVGKVLPQPIFQPIDKSIENLTKVKSIKILTLSLIFSFFSCLAIFGAIGKALRFINDDDSKIGFFRNQWINLRLLLVAGGLLILYFYISYGLFHFEKYLFRNWKVSVFRKYPEIFLPIIAFLIIVSLFTFFYSYVSKKRTLFKDSLPGAILAASLWVPVTLGYQSYLQFKDAAVNYSFAYDLLSKMVVLMIFAYMNATFFLWGAVWNRISNFDLVKKPKKRVKYEDQ</sequence>
<dbReference type="PIRSF" id="PIRSF035875">
    <property type="entry name" value="RNase_BN"/>
    <property type="match status" value="1"/>
</dbReference>
<dbReference type="PANTHER" id="PTHR30213:SF0">
    <property type="entry name" value="UPF0761 MEMBRANE PROTEIN YIHY"/>
    <property type="match status" value="1"/>
</dbReference>
<dbReference type="OrthoDB" id="345544at2"/>
<gene>
    <name evidence="7" type="ORF">EHS11_19410</name>
</gene>
<proteinExistence type="predicted"/>
<evidence type="ECO:0000256" key="5">
    <source>
        <dbReference type="ARBA" id="ARBA00023136"/>
    </source>
</evidence>
<dbReference type="Proteomes" id="UP000298264">
    <property type="component" value="Unassembled WGS sequence"/>
</dbReference>
<keyword evidence="3 6" id="KW-0812">Transmembrane</keyword>
<comment type="caution">
    <text evidence="7">The sequence shown here is derived from an EMBL/GenBank/DDBJ whole genome shotgun (WGS) entry which is preliminary data.</text>
</comment>
<dbReference type="InterPro" id="IPR017039">
    <property type="entry name" value="Virul_fac_BrkB"/>
</dbReference>
<feature type="transmembrane region" description="Helical" evidence="6">
    <location>
        <begin position="202"/>
        <end position="222"/>
    </location>
</feature>
<feature type="transmembrane region" description="Helical" evidence="6">
    <location>
        <begin position="126"/>
        <end position="150"/>
    </location>
</feature>
<dbReference type="RefSeq" id="WP_135766042.1">
    <property type="nucleotide sequence ID" value="NZ_RQHV01000066.1"/>
</dbReference>
<evidence type="ECO:0000313" key="7">
    <source>
        <dbReference type="EMBL" id="TGN06522.1"/>
    </source>
</evidence>
<dbReference type="EMBL" id="RQHV01000066">
    <property type="protein sequence ID" value="TGN06522.1"/>
    <property type="molecule type" value="Genomic_DNA"/>
</dbReference>
<dbReference type="AlphaFoldDB" id="A0A4R9LIU3"/>
<comment type="subcellular location">
    <subcellularLocation>
        <location evidence="1">Cell membrane</location>
        <topology evidence="1">Multi-pass membrane protein</topology>
    </subcellularLocation>
</comment>
<feature type="transmembrane region" description="Helical" evidence="6">
    <location>
        <begin position="170"/>
        <end position="190"/>
    </location>
</feature>
<reference evidence="7" key="1">
    <citation type="journal article" date="2019" name="PLoS Negl. Trop. Dis.">
        <title>Revisiting the worldwide diversity of Leptospira species in the environment.</title>
        <authorList>
            <person name="Vincent A.T."/>
            <person name="Schiettekatte O."/>
            <person name="Bourhy P."/>
            <person name="Veyrier F.J."/>
            <person name="Picardeau M."/>
        </authorList>
    </citation>
    <scope>NUCLEOTIDE SEQUENCE [LARGE SCALE GENOMIC DNA]</scope>
    <source>
        <strain evidence="7">201400974</strain>
    </source>
</reference>
<dbReference type="PANTHER" id="PTHR30213">
    <property type="entry name" value="INNER MEMBRANE PROTEIN YHJD"/>
    <property type="match status" value="1"/>
</dbReference>
<dbReference type="GO" id="GO:0005886">
    <property type="term" value="C:plasma membrane"/>
    <property type="evidence" value="ECO:0007669"/>
    <property type="project" value="UniProtKB-SubCell"/>
</dbReference>
<feature type="transmembrane region" description="Helical" evidence="6">
    <location>
        <begin position="25"/>
        <end position="45"/>
    </location>
</feature>
<name>A0A4R9LIU3_9LEPT</name>
<feature type="transmembrane region" description="Helical" evidence="6">
    <location>
        <begin position="85"/>
        <end position="105"/>
    </location>
</feature>
<dbReference type="Pfam" id="PF03631">
    <property type="entry name" value="Virul_fac_BrkB"/>
    <property type="match status" value="1"/>
</dbReference>
<evidence type="ECO:0000256" key="1">
    <source>
        <dbReference type="ARBA" id="ARBA00004651"/>
    </source>
</evidence>
<accession>A0A4R9LIU3</accession>
<evidence type="ECO:0000256" key="6">
    <source>
        <dbReference type="SAM" id="Phobius"/>
    </source>
</evidence>
<keyword evidence="4 6" id="KW-1133">Transmembrane helix</keyword>
<protein>
    <submittedName>
        <fullName evidence="7">YihY/virulence factor BrkB family protein</fullName>
    </submittedName>
</protein>